<feature type="transmembrane region" description="Helical" evidence="1">
    <location>
        <begin position="166"/>
        <end position="187"/>
    </location>
</feature>
<dbReference type="AlphaFoldDB" id="A0A0W8FPM1"/>
<name>A0A0W8FPM1_9ZZZZ</name>
<protein>
    <submittedName>
        <fullName evidence="2">Membrane protein</fullName>
    </submittedName>
</protein>
<dbReference type="Pfam" id="PF04018">
    <property type="entry name" value="VCA0040-like"/>
    <property type="match status" value="1"/>
</dbReference>
<organism evidence="2">
    <name type="scientific">hydrocarbon metagenome</name>
    <dbReference type="NCBI Taxonomy" id="938273"/>
    <lineage>
        <taxon>unclassified sequences</taxon>
        <taxon>metagenomes</taxon>
        <taxon>ecological metagenomes</taxon>
    </lineage>
</organism>
<dbReference type="EMBL" id="LNQE01000936">
    <property type="protein sequence ID" value="KUG22874.1"/>
    <property type="molecule type" value="Genomic_DNA"/>
</dbReference>
<gene>
    <name evidence="2" type="ORF">ASZ90_007368</name>
</gene>
<keyword evidence="1" id="KW-0812">Transmembrane</keyword>
<keyword evidence="1" id="KW-0472">Membrane</keyword>
<feature type="transmembrane region" description="Helical" evidence="1">
    <location>
        <begin position="49"/>
        <end position="80"/>
    </location>
</feature>
<dbReference type="InterPro" id="IPR007163">
    <property type="entry name" value="VCA0040-like"/>
</dbReference>
<dbReference type="PANTHER" id="PTHR37308:SF1">
    <property type="entry name" value="POLYPRENYL-PHOSPHATE TRANSPORTER"/>
    <property type="match status" value="1"/>
</dbReference>
<feature type="transmembrane region" description="Helical" evidence="1">
    <location>
        <begin position="112"/>
        <end position="130"/>
    </location>
</feature>
<feature type="transmembrane region" description="Helical" evidence="1">
    <location>
        <begin position="271"/>
        <end position="289"/>
    </location>
</feature>
<sequence>MKRRSRLPFIIGNRLFSFQQIHCQITFLAINANAQKNQKGSRSIIMKNYLILIVKGMGMGAANVIPGVSGGTIALITGIFQRLIDSLKSFDLKALRLLLKGKFKELFQYTDFYFLFSVFLGTGISILSLAKLLTWVFINYPIFIWSYFFGLILASVYFVGKTVAKWTMSVILTFIAGTTVAAVISFLSPATPNDDFFYLIICGIVSICSMILPGISGSFVLLLMGNYELVINAVGELNFRILIPVAIGAAFGLVVFSHFLSWVYKKFRNETISTLTGFVLGSVMILWPWKNTTYLLDASGNPIIRKGKKIVEGYDLFIPVCSTEVAWAILLILIGILTIWMIEKMAGEK</sequence>
<evidence type="ECO:0000256" key="1">
    <source>
        <dbReference type="SAM" id="Phobius"/>
    </source>
</evidence>
<keyword evidence="1" id="KW-1133">Transmembrane helix</keyword>
<feature type="transmembrane region" description="Helical" evidence="1">
    <location>
        <begin position="241"/>
        <end position="264"/>
    </location>
</feature>
<proteinExistence type="predicted"/>
<reference evidence="2" key="1">
    <citation type="journal article" date="2015" name="Proc. Natl. Acad. Sci. U.S.A.">
        <title>Networks of energetic and metabolic interactions define dynamics in microbial communities.</title>
        <authorList>
            <person name="Embree M."/>
            <person name="Liu J.K."/>
            <person name="Al-Bassam M.M."/>
            <person name="Zengler K."/>
        </authorList>
    </citation>
    <scope>NUCLEOTIDE SEQUENCE</scope>
</reference>
<comment type="caution">
    <text evidence="2">The sequence shown here is derived from an EMBL/GenBank/DDBJ whole genome shotgun (WGS) entry which is preliminary data.</text>
</comment>
<feature type="transmembrane region" description="Helical" evidence="1">
    <location>
        <begin position="325"/>
        <end position="342"/>
    </location>
</feature>
<accession>A0A0W8FPM1</accession>
<evidence type="ECO:0000313" key="2">
    <source>
        <dbReference type="EMBL" id="KUG22874.1"/>
    </source>
</evidence>
<dbReference type="PANTHER" id="PTHR37308">
    <property type="entry name" value="INTEGRAL MEMBRANE PROTEIN"/>
    <property type="match status" value="1"/>
</dbReference>
<feature type="transmembrane region" description="Helical" evidence="1">
    <location>
        <begin position="196"/>
        <end position="221"/>
    </location>
</feature>
<feature type="transmembrane region" description="Helical" evidence="1">
    <location>
        <begin position="142"/>
        <end position="160"/>
    </location>
</feature>